<name>A0A6N4US34_9MYCO</name>
<feature type="domain" description="Aminotransferase class I/classII large" evidence="5">
    <location>
        <begin position="98"/>
        <end position="418"/>
    </location>
</feature>
<dbReference type="InterPro" id="IPR004839">
    <property type="entry name" value="Aminotransferase_I/II_large"/>
</dbReference>
<dbReference type="InterPro" id="IPR015421">
    <property type="entry name" value="PyrdxlP-dep_Trfase_major"/>
</dbReference>
<protein>
    <submittedName>
        <fullName evidence="6">Aminotransferase</fullName>
    </submittedName>
</protein>
<evidence type="ECO:0000256" key="4">
    <source>
        <dbReference type="ARBA" id="ARBA00022898"/>
    </source>
</evidence>
<dbReference type="EMBL" id="AP022565">
    <property type="protein sequence ID" value="BBX26341.1"/>
    <property type="molecule type" value="Genomic_DNA"/>
</dbReference>
<dbReference type="InterPro" id="IPR050859">
    <property type="entry name" value="Class-I_PLP-dep_aminotransf"/>
</dbReference>
<dbReference type="Pfam" id="PF00155">
    <property type="entry name" value="Aminotran_1_2"/>
    <property type="match status" value="1"/>
</dbReference>
<evidence type="ECO:0000313" key="6">
    <source>
        <dbReference type="EMBL" id="BBX26341.1"/>
    </source>
</evidence>
<dbReference type="Gene3D" id="3.40.640.10">
    <property type="entry name" value="Type I PLP-dependent aspartate aminotransferase-like (Major domain)"/>
    <property type="match status" value="1"/>
</dbReference>
<dbReference type="Gene3D" id="3.90.1150.10">
    <property type="entry name" value="Aspartate Aminotransferase, domain 1"/>
    <property type="match status" value="1"/>
</dbReference>
<gene>
    <name evidence="6" type="ORF">MALV_14660</name>
</gene>
<dbReference type="GO" id="GO:0030170">
    <property type="term" value="F:pyridoxal phosphate binding"/>
    <property type="evidence" value="ECO:0007669"/>
    <property type="project" value="InterPro"/>
</dbReference>
<evidence type="ECO:0000313" key="7">
    <source>
        <dbReference type="Proteomes" id="UP000466906"/>
    </source>
</evidence>
<dbReference type="Proteomes" id="UP000466906">
    <property type="component" value="Chromosome"/>
</dbReference>
<keyword evidence="2 6" id="KW-0032">Aminotransferase</keyword>
<keyword evidence="7" id="KW-1185">Reference proteome</keyword>
<evidence type="ECO:0000256" key="3">
    <source>
        <dbReference type="ARBA" id="ARBA00022679"/>
    </source>
</evidence>
<proteinExistence type="predicted"/>
<dbReference type="AlphaFoldDB" id="A0A6N4US34"/>
<comment type="cofactor">
    <cofactor evidence="1">
        <name>pyridoxal 5'-phosphate</name>
        <dbReference type="ChEBI" id="CHEBI:597326"/>
    </cofactor>
</comment>
<dbReference type="PANTHER" id="PTHR42790">
    <property type="entry name" value="AMINOTRANSFERASE"/>
    <property type="match status" value="1"/>
</dbReference>
<organism evidence="6 7">
    <name type="scientific">Mycolicibacterium alvei</name>
    <dbReference type="NCBI Taxonomy" id="67081"/>
    <lineage>
        <taxon>Bacteria</taxon>
        <taxon>Bacillati</taxon>
        <taxon>Actinomycetota</taxon>
        <taxon>Actinomycetes</taxon>
        <taxon>Mycobacteriales</taxon>
        <taxon>Mycobacteriaceae</taxon>
        <taxon>Mycolicibacterium</taxon>
    </lineage>
</organism>
<dbReference type="PANTHER" id="PTHR42790:SF19">
    <property type="entry name" value="KYNURENINE_ALPHA-AMINOADIPATE AMINOTRANSFERASE, MITOCHONDRIAL"/>
    <property type="match status" value="1"/>
</dbReference>
<keyword evidence="4" id="KW-0663">Pyridoxal phosphate</keyword>
<sequence>MEPDKKEPCDMVDVQRLLSDIARVAPFVPPQDPVPVTFNFDQGIPSAETFPISTLDHLLSDVLKRDGARALEYVSLDVDGPGDQIVYGNSGYAELVLGSLHLRRELAKWVGERSARTDLGPDSLIITSGSVQAIALAINALVNPGDGVLVEAATFPYALRYAKMRGADIRPVKIDQDGLDPDALELRLKEMRAAGVVPKLLYIVATFQLPTCVSTSEPRRRRILELADEYDFLILEDNIYGDLRYHGEPIPTLLSMDTQGRVMQSHGFSKTVAPALRIGWMAGPEELISGLGSVRQDLGPSLWTCRALAQFVASGGFDKQIDRANDVYRRKLDVAVTAVREHCGPWVTFSVPEGGFYLWLKLSDHVDWREVRRRSAEGGVAFRPGERFMVDSAAADGAGYLRLAYSHVDDDEMRRGIAILGEAIRESVVR</sequence>
<dbReference type="GO" id="GO:0008483">
    <property type="term" value="F:transaminase activity"/>
    <property type="evidence" value="ECO:0007669"/>
    <property type="project" value="UniProtKB-KW"/>
</dbReference>
<keyword evidence="3 6" id="KW-0808">Transferase</keyword>
<dbReference type="KEGG" id="malv:MALV_14660"/>
<accession>A0A6N4US34</accession>
<dbReference type="SUPFAM" id="SSF53383">
    <property type="entry name" value="PLP-dependent transferases"/>
    <property type="match status" value="1"/>
</dbReference>
<dbReference type="InterPro" id="IPR015422">
    <property type="entry name" value="PyrdxlP-dep_Trfase_small"/>
</dbReference>
<evidence type="ECO:0000259" key="5">
    <source>
        <dbReference type="Pfam" id="PF00155"/>
    </source>
</evidence>
<reference evidence="6 7" key="1">
    <citation type="journal article" date="2019" name="Emerg. Microbes Infect.">
        <title>Comprehensive subspecies identification of 175 nontuberculous mycobacteria species based on 7547 genomic profiles.</title>
        <authorList>
            <person name="Matsumoto Y."/>
            <person name="Kinjo T."/>
            <person name="Motooka D."/>
            <person name="Nabeya D."/>
            <person name="Jung N."/>
            <person name="Uechi K."/>
            <person name="Horii T."/>
            <person name="Iida T."/>
            <person name="Fujita J."/>
            <person name="Nakamura S."/>
        </authorList>
    </citation>
    <scope>NUCLEOTIDE SEQUENCE [LARGE SCALE GENOMIC DNA]</scope>
    <source>
        <strain evidence="6 7">JCM 12272</strain>
    </source>
</reference>
<evidence type="ECO:0000256" key="1">
    <source>
        <dbReference type="ARBA" id="ARBA00001933"/>
    </source>
</evidence>
<dbReference type="InterPro" id="IPR015424">
    <property type="entry name" value="PyrdxlP-dep_Trfase"/>
</dbReference>
<dbReference type="CDD" id="cd00609">
    <property type="entry name" value="AAT_like"/>
    <property type="match status" value="1"/>
</dbReference>
<evidence type="ECO:0000256" key="2">
    <source>
        <dbReference type="ARBA" id="ARBA00022576"/>
    </source>
</evidence>
<dbReference type="GO" id="GO:1901605">
    <property type="term" value="P:alpha-amino acid metabolic process"/>
    <property type="evidence" value="ECO:0007669"/>
    <property type="project" value="TreeGrafter"/>
</dbReference>